<feature type="domain" description="Transposase IS110-like N-terminal" evidence="1">
    <location>
        <begin position="8"/>
        <end position="153"/>
    </location>
</feature>
<dbReference type="RefSeq" id="WP_045798793.1">
    <property type="nucleotide sequence ID" value="NZ_LAOI01000001.1"/>
</dbReference>
<dbReference type="PATRIC" id="fig|1359193.3.peg.367"/>
<protein>
    <submittedName>
        <fullName evidence="3">Transposase IS116/IS110/IS902 family protein</fullName>
    </submittedName>
</protein>
<name>A0A0F3QA26_RICBE</name>
<evidence type="ECO:0000259" key="1">
    <source>
        <dbReference type="Pfam" id="PF01548"/>
    </source>
</evidence>
<dbReference type="NCBIfam" id="NF033542">
    <property type="entry name" value="transpos_IS110"/>
    <property type="match status" value="1"/>
</dbReference>
<dbReference type="EMBL" id="LAOI01000001">
    <property type="protein sequence ID" value="KJV89408.1"/>
    <property type="molecule type" value="Genomic_DNA"/>
</dbReference>
<dbReference type="GO" id="GO:0004803">
    <property type="term" value="F:transposase activity"/>
    <property type="evidence" value="ECO:0007669"/>
    <property type="project" value="InterPro"/>
</dbReference>
<dbReference type="InterPro" id="IPR047650">
    <property type="entry name" value="Transpos_IS110"/>
</dbReference>
<dbReference type="GO" id="GO:0003677">
    <property type="term" value="F:DNA binding"/>
    <property type="evidence" value="ECO:0007669"/>
    <property type="project" value="InterPro"/>
</dbReference>
<dbReference type="Pfam" id="PF01548">
    <property type="entry name" value="DEDD_Tnp_IS110"/>
    <property type="match status" value="1"/>
</dbReference>
<evidence type="ECO:0000259" key="2">
    <source>
        <dbReference type="Pfam" id="PF02371"/>
    </source>
</evidence>
<evidence type="ECO:0000313" key="4">
    <source>
        <dbReference type="Proteomes" id="UP000033661"/>
    </source>
</evidence>
<proteinExistence type="predicted"/>
<gene>
    <name evidence="3" type="ORF">RBEAN4_0385</name>
</gene>
<dbReference type="InterPro" id="IPR003346">
    <property type="entry name" value="Transposase_20"/>
</dbReference>
<reference evidence="3 4" key="1">
    <citation type="submission" date="2015-02" db="EMBL/GenBank/DDBJ databases">
        <title>Genome Sequencing of Rickettsiales.</title>
        <authorList>
            <person name="Daugherty S.C."/>
            <person name="Su Q."/>
            <person name="Abolude K."/>
            <person name="Beier-Sexton M."/>
            <person name="Carlyon J.A."/>
            <person name="Carter R."/>
            <person name="Day N.P."/>
            <person name="Dumler S.J."/>
            <person name="Dyachenko V."/>
            <person name="Godinez A."/>
            <person name="Kurtti T.J."/>
            <person name="Lichay M."/>
            <person name="Mullins K.E."/>
            <person name="Ott S."/>
            <person name="Pappas-Brown V."/>
            <person name="Paris D.H."/>
            <person name="Patel P."/>
            <person name="Richards A.L."/>
            <person name="Sadzewicz L."/>
            <person name="Sears K."/>
            <person name="Seidman D."/>
            <person name="Sengamalay N."/>
            <person name="Stenos J."/>
            <person name="Tallon L.J."/>
            <person name="Vincent G."/>
            <person name="Fraser C.M."/>
            <person name="Munderloh U."/>
            <person name="Dunning-Hotopp J.C."/>
        </authorList>
    </citation>
    <scope>NUCLEOTIDE SEQUENCE [LARGE SCALE GENOMIC DNA]</scope>
    <source>
        <strain evidence="3 4">RML An4</strain>
    </source>
</reference>
<dbReference type="GO" id="GO:0006313">
    <property type="term" value="P:DNA transposition"/>
    <property type="evidence" value="ECO:0007669"/>
    <property type="project" value="InterPro"/>
</dbReference>
<organism evidence="3 4">
    <name type="scientific">Rickettsia bellii str. RML An4</name>
    <dbReference type="NCBI Taxonomy" id="1359193"/>
    <lineage>
        <taxon>Bacteria</taxon>
        <taxon>Pseudomonadati</taxon>
        <taxon>Pseudomonadota</taxon>
        <taxon>Alphaproteobacteria</taxon>
        <taxon>Rickettsiales</taxon>
        <taxon>Rickettsiaceae</taxon>
        <taxon>Rickettsieae</taxon>
        <taxon>Rickettsia</taxon>
        <taxon>belli group</taxon>
    </lineage>
</organism>
<feature type="domain" description="Transposase IS116/IS110/IS902 C-terminal" evidence="2">
    <location>
        <begin position="196"/>
        <end position="279"/>
    </location>
</feature>
<sequence>MIKYHKHIGIDIGKYNFVVGIEGIKDTKEYENTSSGIFEFINDNKDILANSLTVVETTGGYELELLYSLCERGYVVHRADARKVKNFIRSYGNSAKTDKLDAKALGLYGKERADKLEVFKPESKQNIQLFRLVQRRNDLKQMLVAEKNRLQQANTDKFVKNSCINMIDVLSNQITEITNQVEVIISSDQLLKAKHEILKEINGIGNIVAFELLILLPELGKLTRRQIASLAGLAPKANDSGKYQGYRKVGHGRAGVKPILFLAAMSARNSKTSGLRLFYERLINNGKKKMVALTALMHKIIVIANAKLKSLLFNLKHS</sequence>
<dbReference type="Proteomes" id="UP000033661">
    <property type="component" value="Unassembled WGS sequence"/>
</dbReference>
<dbReference type="PANTHER" id="PTHR33055">
    <property type="entry name" value="TRANSPOSASE FOR INSERTION SEQUENCE ELEMENT IS1111A"/>
    <property type="match status" value="1"/>
</dbReference>
<dbReference type="Pfam" id="PF02371">
    <property type="entry name" value="Transposase_20"/>
    <property type="match status" value="1"/>
</dbReference>
<dbReference type="PANTHER" id="PTHR33055:SF13">
    <property type="entry name" value="TRANSPOSASE"/>
    <property type="match status" value="1"/>
</dbReference>
<dbReference type="InterPro" id="IPR002525">
    <property type="entry name" value="Transp_IS110-like_N"/>
</dbReference>
<dbReference type="AlphaFoldDB" id="A0A0F3QA26"/>
<evidence type="ECO:0000313" key="3">
    <source>
        <dbReference type="EMBL" id="KJV89408.1"/>
    </source>
</evidence>
<keyword evidence="4" id="KW-1185">Reference proteome</keyword>
<comment type="caution">
    <text evidence="3">The sequence shown here is derived from an EMBL/GenBank/DDBJ whole genome shotgun (WGS) entry which is preliminary data.</text>
</comment>
<accession>A0A0F3QA26</accession>